<dbReference type="Proteomes" id="UP000252770">
    <property type="component" value="Unassembled WGS sequence"/>
</dbReference>
<name>A0A367YRD2_9ACTN</name>
<protein>
    <submittedName>
        <fullName evidence="2">Glycosyltransferase family 2 protein</fullName>
    </submittedName>
</protein>
<evidence type="ECO:0000259" key="1">
    <source>
        <dbReference type="Pfam" id="PF00535"/>
    </source>
</evidence>
<proteinExistence type="predicted"/>
<dbReference type="Gene3D" id="3.90.550.10">
    <property type="entry name" value="Spore Coat Polysaccharide Biosynthesis Protein SpsA, Chain A"/>
    <property type="match status" value="1"/>
</dbReference>
<evidence type="ECO:0000313" key="2">
    <source>
        <dbReference type="EMBL" id="RCK68109.1"/>
    </source>
</evidence>
<keyword evidence="2" id="KW-0808">Transferase</keyword>
<dbReference type="PANTHER" id="PTHR22916">
    <property type="entry name" value="GLYCOSYLTRANSFERASE"/>
    <property type="match status" value="1"/>
</dbReference>
<dbReference type="Pfam" id="PF00535">
    <property type="entry name" value="Glycos_transf_2"/>
    <property type="match status" value="1"/>
</dbReference>
<dbReference type="AlphaFoldDB" id="A0A367YRD2"/>
<dbReference type="GO" id="GO:0016758">
    <property type="term" value="F:hexosyltransferase activity"/>
    <property type="evidence" value="ECO:0007669"/>
    <property type="project" value="UniProtKB-ARBA"/>
</dbReference>
<dbReference type="RefSeq" id="WP_114128112.1">
    <property type="nucleotide sequence ID" value="NZ_QOUI01000014.1"/>
</dbReference>
<gene>
    <name evidence="2" type="ORF">DT076_18170</name>
</gene>
<dbReference type="CDD" id="cd00761">
    <property type="entry name" value="Glyco_tranf_GTA_type"/>
    <property type="match status" value="1"/>
</dbReference>
<comment type="caution">
    <text evidence="2">The sequence shown here is derived from an EMBL/GenBank/DDBJ whole genome shotgun (WGS) entry which is preliminary data.</text>
</comment>
<dbReference type="InterPro" id="IPR001173">
    <property type="entry name" value="Glyco_trans_2-like"/>
</dbReference>
<sequence length="318" mass="36223">MPRLSVIATFYSIESIVAHTLTSLSRAATPDIEFILVDDCSPDGTYDELTRLVERVPNATLLRNEHNLGISATRNLALSRAQGDYICYLDGDDFVAPDHYTSMIAAIEELGVDFVRADHVRVHGRRRQVHRIPHGPRRVPDSPRNGILPVNLSTSIDVPQPWTGIYSRRLHDELDVLRFDESLRTAEDREQMWRLYLAADSFAVVGLTGQFWRREVTSSLTAITDDRQFDFIPSYEKVLAAVRANPDFLRFEPKVARTYLAMLSFHLTKPEYSHALKAELRRRAHQSLTVLWDDAFAEQYALQSPDRRHVLSKVGVPA</sequence>
<feature type="domain" description="Glycosyltransferase 2-like" evidence="1">
    <location>
        <begin position="5"/>
        <end position="134"/>
    </location>
</feature>
<dbReference type="SUPFAM" id="SSF53448">
    <property type="entry name" value="Nucleotide-diphospho-sugar transferases"/>
    <property type="match status" value="1"/>
</dbReference>
<dbReference type="PANTHER" id="PTHR22916:SF3">
    <property type="entry name" value="UDP-GLCNAC:BETAGAL BETA-1,3-N-ACETYLGLUCOSAMINYLTRANSFERASE-LIKE PROTEIN 1"/>
    <property type="match status" value="1"/>
</dbReference>
<dbReference type="InterPro" id="IPR029044">
    <property type="entry name" value="Nucleotide-diphossugar_trans"/>
</dbReference>
<accession>A0A367YRD2</accession>
<dbReference type="EMBL" id="QOUI01000014">
    <property type="protein sequence ID" value="RCK68109.1"/>
    <property type="molecule type" value="Genomic_DNA"/>
</dbReference>
<evidence type="ECO:0000313" key="3">
    <source>
        <dbReference type="Proteomes" id="UP000252770"/>
    </source>
</evidence>
<reference evidence="2 3" key="1">
    <citation type="submission" date="2018-07" db="EMBL/GenBank/DDBJ databases">
        <title>Desertimonas flava gen. nov. sp. nov.</title>
        <authorList>
            <person name="Liu S."/>
        </authorList>
    </citation>
    <scope>NUCLEOTIDE SEQUENCE [LARGE SCALE GENOMIC DNA]</scope>
    <source>
        <strain evidence="2 3">16Sb5-5</strain>
    </source>
</reference>
<keyword evidence="3" id="KW-1185">Reference proteome</keyword>
<organism evidence="2 3">
    <name type="scientific">Desertihabitans brevis</name>
    <dbReference type="NCBI Taxonomy" id="2268447"/>
    <lineage>
        <taxon>Bacteria</taxon>
        <taxon>Bacillati</taxon>
        <taxon>Actinomycetota</taxon>
        <taxon>Actinomycetes</taxon>
        <taxon>Propionibacteriales</taxon>
        <taxon>Propionibacteriaceae</taxon>
        <taxon>Desertihabitans</taxon>
    </lineage>
</organism>